<name>A0A3D9ZUW5_9ACTN</name>
<dbReference type="InterPro" id="IPR006221">
    <property type="entry name" value="TrpG/PapA_dom"/>
</dbReference>
<feature type="domain" description="Chorismate-utilising enzyme C-terminal" evidence="7">
    <location>
        <begin position="126"/>
        <end position="385"/>
    </location>
</feature>
<keyword evidence="3" id="KW-0456">Lyase</keyword>
<dbReference type="PRINTS" id="PR00097">
    <property type="entry name" value="ANTSNTHASEII"/>
</dbReference>
<keyword evidence="2" id="KW-0315">Glutamine amidotransferase</keyword>
<evidence type="ECO:0000256" key="5">
    <source>
        <dbReference type="SAM" id="MobiDB-lite"/>
    </source>
</evidence>
<dbReference type="GO" id="GO:0000162">
    <property type="term" value="P:L-tryptophan biosynthetic process"/>
    <property type="evidence" value="ECO:0007669"/>
    <property type="project" value="TreeGrafter"/>
</dbReference>
<feature type="domain" description="Glutamine amidotransferase" evidence="6">
    <location>
        <begin position="455"/>
        <end position="633"/>
    </location>
</feature>
<dbReference type="RefSeq" id="WP_116072924.1">
    <property type="nucleotide sequence ID" value="NZ_BONB01000010.1"/>
</dbReference>
<dbReference type="EMBL" id="QUMQ01000001">
    <property type="protein sequence ID" value="REG00992.1"/>
    <property type="molecule type" value="Genomic_DNA"/>
</dbReference>
<dbReference type="Pfam" id="PF00117">
    <property type="entry name" value="GATase"/>
    <property type="match status" value="1"/>
</dbReference>
<dbReference type="EC" id="4.1.3.27" evidence="1"/>
<accession>A0A3D9ZUW5</accession>
<dbReference type="SUPFAM" id="SSF52317">
    <property type="entry name" value="Class I glutamine amidotransferase-like"/>
    <property type="match status" value="1"/>
</dbReference>
<reference evidence="8 9" key="1">
    <citation type="submission" date="2018-08" db="EMBL/GenBank/DDBJ databases">
        <title>Sequencing the genomes of 1000 actinobacteria strains.</title>
        <authorList>
            <person name="Klenk H.-P."/>
        </authorList>
    </citation>
    <scope>NUCLEOTIDE SEQUENCE [LARGE SCALE GENOMIC DNA]</scope>
    <source>
        <strain evidence="8 9">DSM 44099</strain>
    </source>
</reference>
<dbReference type="InterPro" id="IPR019999">
    <property type="entry name" value="Anth_synth_I-like"/>
</dbReference>
<gene>
    <name evidence="8" type="ORF">DFJ67_7063</name>
</gene>
<proteinExistence type="predicted"/>
<dbReference type="PRINTS" id="PR00099">
    <property type="entry name" value="CPSGATASE"/>
</dbReference>
<evidence type="ECO:0000313" key="9">
    <source>
        <dbReference type="Proteomes" id="UP000256913"/>
    </source>
</evidence>
<comment type="caution">
    <text evidence="8">The sequence shown here is derived from an EMBL/GenBank/DDBJ whole genome shotgun (WGS) entry which is preliminary data.</text>
</comment>
<dbReference type="Gene3D" id="3.60.120.10">
    <property type="entry name" value="Anthranilate synthase"/>
    <property type="match status" value="1"/>
</dbReference>
<dbReference type="Proteomes" id="UP000256913">
    <property type="component" value="Unassembled WGS sequence"/>
</dbReference>
<dbReference type="InterPro" id="IPR005801">
    <property type="entry name" value="ADC_synthase"/>
</dbReference>
<dbReference type="CDD" id="cd01743">
    <property type="entry name" value="GATase1_Anthranilate_Synthase"/>
    <property type="match status" value="1"/>
</dbReference>
<evidence type="ECO:0000256" key="3">
    <source>
        <dbReference type="ARBA" id="ARBA00023239"/>
    </source>
</evidence>
<dbReference type="PANTHER" id="PTHR11236:SF49">
    <property type="entry name" value="ANTHRANILATE SYNTHASE COMPONENT 1"/>
    <property type="match status" value="1"/>
</dbReference>
<dbReference type="PANTHER" id="PTHR11236">
    <property type="entry name" value="AMINOBENZOATE/ANTHRANILATE SYNTHASE"/>
    <property type="match status" value="1"/>
</dbReference>
<dbReference type="InterPro" id="IPR029062">
    <property type="entry name" value="Class_I_gatase-like"/>
</dbReference>
<dbReference type="SUPFAM" id="SSF56322">
    <property type="entry name" value="ADC synthase"/>
    <property type="match status" value="1"/>
</dbReference>
<evidence type="ECO:0000259" key="6">
    <source>
        <dbReference type="Pfam" id="PF00117"/>
    </source>
</evidence>
<dbReference type="Gene3D" id="3.40.50.880">
    <property type="match status" value="1"/>
</dbReference>
<keyword evidence="9" id="KW-1185">Reference proteome</keyword>
<sequence length="674" mass="72852">MDWTDSRTASRSDQLAGLGADGRAFALLYRPGTATDAGVTVLTGQMCRADRLADLPAPDGSGAGDDLLVAIPYRQITERGYDCHDDHAPLLAMRVHEQSELTRGQALSALAERHVAVADAGFDVSDEDYAAIVKRVVADEIGQGAGSNFVIRRSYVARLDDYSVDTEFAIFRRLLSGETGSYWTFLFHTGAGTFVGASPERHVSLLDGTVSMNPISGTYRHPATGPEITGLLEFLNDPKEANELFMVVDEELKMMARMCTFGGQVHGPFLKEMARLTHSEYVLTGQSDLDVRDVLRETLLAPTVTGSPLENAFRVITRHETTGRGYYGGVLALIGHDAAGRRRLDSAIMIRTAEIDGDGTLRLGVGATLVRDSNPESEVAETKAKAAGMLAALGLAPDGADRMAAPAAAGVRPSPASHPLVQDALQTRNRTLSRFWLDGVHRRASVPELAGRHVLVVDNEDLFMGMLGHQLRALGLRTTITRFDHPLAPDDYDLVIVGPGPGDPSDLTDPRMGTLRALTRDLLAGNVPFLSICLGHQILAAELGFEIVRRVLPSQGVQKRVDLFGRPELVGFYNTYTARSAHDAIAHGQRGPTEVSRNPETGEVHALRGDGFRSVQFHLESILTQHGPRILAELLGSLLRDAELSGSWERPAQTRTRRPPAAHGPVPGPSPWHG</sequence>
<dbReference type="AlphaFoldDB" id="A0A3D9ZUW5"/>
<dbReference type="InterPro" id="IPR015890">
    <property type="entry name" value="Chorismate_C"/>
</dbReference>
<dbReference type="PROSITE" id="PS51273">
    <property type="entry name" value="GATASE_TYPE_1"/>
    <property type="match status" value="1"/>
</dbReference>
<organism evidence="8 9">
    <name type="scientific">Asanoa ferruginea</name>
    <dbReference type="NCBI Taxonomy" id="53367"/>
    <lineage>
        <taxon>Bacteria</taxon>
        <taxon>Bacillati</taxon>
        <taxon>Actinomycetota</taxon>
        <taxon>Actinomycetes</taxon>
        <taxon>Micromonosporales</taxon>
        <taxon>Micromonosporaceae</taxon>
        <taxon>Asanoa</taxon>
    </lineage>
</organism>
<protein>
    <recommendedName>
        <fullName evidence="1">anthranilate synthase</fullName>
        <ecNumber evidence="1">4.1.3.27</ecNumber>
    </recommendedName>
</protein>
<dbReference type="Pfam" id="PF00425">
    <property type="entry name" value="Chorismate_bind"/>
    <property type="match status" value="1"/>
</dbReference>
<evidence type="ECO:0000256" key="1">
    <source>
        <dbReference type="ARBA" id="ARBA00012266"/>
    </source>
</evidence>
<evidence type="ECO:0000259" key="7">
    <source>
        <dbReference type="Pfam" id="PF00425"/>
    </source>
</evidence>
<comment type="catalytic activity">
    <reaction evidence="4">
        <text>chorismate + L-glutamine = anthranilate + pyruvate + L-glutamate + H(+)</text>
        <dbReference type="Rhea" id="RHEA:21732"/>
        <dbReference type="ChEBI" id="CHEBI:15361"/>
        <dbReference type="ChEBI" id="CHEBI:15378"/>
        <dbReference type="ChEBI" id="CHEBI:16567"/>
        <dbReference type="ChEBI" id="CHEBI:29748"/>
        <dbReference type="ChEBI" id="CHEBI:29985"/>
        <dbReference type="ChEBI" id="CHEBI:58359"/>
        <dbReference type="EC" id="4.1.3.27"/>
    </reaction>
</comment>
<dbReference type="GO" id="GO:0004049">
    <property type="term" value="F:anthranilate synthase activity"/>
    <property type="evidence" value="ECO:0007669"/>
    <property type="project" value="UniProtKB-EC"/>
</dbReference>
<dbReference type="PRINTS" id="PR00096">
    <property type="entry name" value="GATASE"/>
</dbReference>
<evidence type="ECO:0000256" key="4">
    <source>
        <dbReference type="ARBA" id="ARBA00047683"/>
    </source>
</evidence>
<feature type="region of interest" description="Disordered" evidence="5">
    <location>
        <begin position="646"/>
        <end position="674"/>
    </location>
</feature>
<evidence type="ECO:0000313" key="8">
    <source>
        <dbReference type="EMBL" id="REG00992.1"/>
    </source>
</evidence>
<evidence type="ECO:0000256" key="2">
    <source>
        <dbReference type="ARBA" id="ARBA00022962"/>
    </source>
</evidence>
<dbReference type="InterPro" id="IPR017926">
    <property type="entry name" value="GATASE"/>
</dbReference>
<dbReference type="OrthoDB" id="8594609at2"/>